<comment type="caution">
    <text evidence="1">The sequence shown here is derived from an EMBL/GenBank/DDBJ whole genome shotgun (WGS) entry which is preliminary data.</text>
</comment>
<sequence>MDTQAIEFYIQALLDITTVLEHHREARTAFDPLFLSRIMRDGFLQTSTAADRDRILHQSTSTEEFLLWRGPARQQKMNWNCLGWIFPFASDEEIERTCELITRSELDAKSWAAVRQFWLSCRLRLQEVSFDVPTNLVKVRVMGSACQTAMQTLETYPPNLRYVAKSLLDQLPATHYFRKRIQMKLVVGETLEPYISTRKGEKKSA</sequence>
<evidence type="ECO:0000313" key="1">
    <source>
        <dbReference type="EMBL" id="MBD3324446.1"/>
    </source>
</evidence>
<proteinExistence type="predicted"/>
<dbReference type="Proteomes" id="UP000649604">
    <property type="component" value="Unassembled WGS sequence"/>
</dbReference>
<organism evidence="1 2">
    <name type="scientific">candidate division KSB3 bacterium</name>
    <dbReference type="NCBI Taxonomy" id="2044937"/>
    <lineage>
        <taxon>Bacteria</taxon>
        <taxon>candidate division KSB3</taxon>
    </lineage>
</organism>
<evidence type="ECO:0000313" key="2">
    <source>
        <dbReference type="Proteomes" id="UP000649604"/>
    </source>
</evidence>
<name>A0A9D5JVH8_9BACT</name>
<accession>A0A9D5JVH8</accession>
<dbReference type="AlphaFoldDB" id="A0A9D5JVH8"/>
<reference evidence="1" key="1">
    <citation type="submission" date="2019-11" db="EMBL/GenBank/DDBJ databases">
        <title>Microbial mats filling the niche in hypersaline microbial mats.</title>
        <authorList>
            <person name="Wong H.L."/>
            <person name="Macleod F.I."/>
            <person name="White R.A. III"/>
            <person name="Burns B.P."/>
        </authorList>
    </citation>
    <scope>NUCLEOTIDE SEQUENCE</scope>
    <source>
        <strain evidence="1">Rbin_158</strain>
    </source>
</reference>
<protein>
    <submittedName>
        <fullName evidence="1">Uncharacterized protein</fullName>
    </submittedName>
</protein>
<gene>
    <name evidence="1" type="ORF">GF339_07655</name>
</gene>
<dbReference type="EMBL" id="WJJP01000237">
    <property type="protein sequence ID" value="MBD3324446.1"/>
    <property type="molecule type" value="Genomic_DNA"/>
</dbReference>